<keyword evidence="4" id="KW-1185">Reference proteome</keyword>
<feature type="domain" description="Hook C-terminal" evidence="2">
    <location>
        <begin position="1"/>
        <end position="116"/>
    </location>
</feature>
<dbReference type="OrthoDB" id="49395at2759"/>
<keyword evidence="1" id="KW-0175">Coiled coil</keyword>
<dbReference type="Proteomes" id="UP000792457">
    <property type="component" value="Unassembled WGS sequence"/>
</dbReference>
<dbReference type="GO" id="GO:0031122">
    <property type="term" value="P:cytoplasmic microtubule organization"/>
    <property type="evidence" value="ECO:0007669"/>
    <property type="project" value="InterPro"/>
</dbReference>
<dbReference type="Pfam" id="PF05622">
    <property type="entry name" value="HOOK"/>
    <property type="match status" value="1"/>
</dbReference>
<dbReference type="InterPro" id="IPR008636">
    <property type="entry name" value="Hook_C"/>
</dbReference>
<feature type="coiled-coil region" evidence="1">
    <location>
        <begin position="5"/>
        <end position="32"/>
    </location>
</feature>
<evidence type="ECO:0000256" key="1">
    <source>
        <dbReference type="SAM" id="Coils"/>
    </source>
</evidence>
<evidence type="ECO:0000259" key="2">
    <source>
        <dbReference type="Pfam" id="PF05622"/>
    </source>
</evidence>
<protein>
    <recommendedName>
        <fullName evidence="2">Hook C-terminal domain-containing protein</fullName>
    </recommendedName>
</protein>
<evidence type="ECO:0000313" key="3">
    <source>
        <dbReference type="EMBL" id="KAG8239247.1"/>
    </source>
</evidence>
<evidence type="ECO:0000313" key="4">
    <source>
        <dbReference type="Proteomes" id="UP000792457"/>
    </source>
</evidence>
<proteinExistence type="predicted"/>
<reference evidence="3" key="2">
    <citation type="submission" date="2017-10" db="EMBL/GenBank/DDBJ databases">
        <title>Ladona fulva Genome sequencing and assembly.</title>
        <authorList>
            <person name="Murali S."/>
            <person name="Richards S."/>
            <person name="Bandaranaike D."/>
            <person name="Bellair M."/>
            <person name="Blankenburg K."/>
            <person name="Chao H."/>
            <person name="Dinh H."/>
            <person name="Doddapaneni H."/>
            <person name="Dugan-Rocha S."/>
            <person name="Elkadiri S."/>
            <person name="Gnanaolivu R."/>
            <person name="Hernandez B."/>
            <person name="Skinner E."/>
            <person name="Javaid M."/>
            <person name="Lee S."/>
            <person name="Li M."/>
            <person name="Ming W."/>
            <person name="Munidasa M."/>
            <person name="Muniz J."/>
            <person name="Nguyen L."/>
            <person name="Hughes D."/>
            <person name="Osuji N."/>
            <person name="Pu L.-L."/>
            <person name="Puazo M."/>
            <person name="Qu C."/>
            <person name="Quiroz J."/>
            <person name="Raj R."/>
            <person name="Weissenberger G."/>
            <person name="Xin Y."/>
            <person name="Zou X."/>
            <person name="Han Y."/>
            <person name="Worley K."/>
            <person name="Muzny D."/>
            <person name="Gibbs R."/>
        </authorList>
    </citation>
    <scope>NUCLEOTIDE SEQUENCE</scope>
    <source>
        <strain evidence="3">Sampled in the wild</strain>
    </source>
</reference>
<organism evidence="3 4">
    <name type="scientific">Ladona fulva</name>
    <name type="common">Scarce chaser dragonfly</name>
    <name type="synonym">Libellula fulva</name>
    <dbReference type="NCBI Taxonomy" id="123851"/>
    <lineage>
        <taxon>Eukaryota</taxon>
        <taxon>Metazoa</taxon>
        <taxon>Ecdysozoa</taxon>
        <taxon>Arthropoda</taxon>
        <taxon>Hexapoda</taxon>
        <taxon>Insecta</taxon>
        <taxon>Pterygota</taxon>
        <taxon>Palaeoptera</taxon>
        <taxon>Odonata</taxon>
        <taxon>Epiprocta</taxon>
        <taxon>Anisoptera</taxon>
        <taxon>Libelluloidea</taxon>
        <taxon>Libellulidae</taxon>
        <taxon>Ladona</taxon>
    </lineage>
</organism>
<dbReference type="AlphaFoldDB" id="A0A8K0KR00"/>
<sequence length="132" mass="15321">MQEKLQYLQREKERLIIERDSLKEVNEELKCTQLQMNNQKCGPDGDVVDSPETITEAESVEIVPPKIKEKILRLQHENKMLKMNPRGPDEEQAPALRAMIEDMDQHLKTLQTENRSVVIIDLYCISTCRSSI</sequence>
<reference evidence="3" key="1">
    <citation type="submission" date="2013-04" db="EMBL/GenBank/DDBJ databases">
        <authorList>
            <person name="Qu J."/>
            <person name="Murali S.C."/>
            <person name="Bandaranaike D."/>
            <person name="Bellair M."/>
            <person name="Blankenburg K."/>
            <person name="Chao H."/>
            <person name="Dinh H."/>
            <person name="Doddapaneni H."/>
            <person name="Downs B."/>
            <person name="Dugan-Rocha S."/>
            <person name="Elkadiri S."/>
            <person name="Gnanaolivu R.D."/>
            <person name="Hernandez B."/>
            <person name="Javaid M."/>
            <person name="Jayaseelan J.C."/>
            <person name="Lee S."/>
            <person name="Li M."/>
            <person name="Ming W."/>
            <person name="Munidasa M."/>
            <person name="Muniz J."/>
            <person name="Nguyen L."/>
            <person name="Ongeri F."/>
            <person name="Osuji N."/>
            <person name="Pu L.-L."/>
            <person name="Puazo M."/>
            <person name="Qu C."/>
            <person name="Quiroz J."/>
            <person name="Raj R."/>
            <person name="Weissenberger G."/>
            <person name="Xin Y."/>
            <person name="Zou X."/>
            <person name="Han Y."/>
            <person name="Richards S."/>
            <person name="Worley K."/>
            <person name="Muzny D."/>
            <person name="Gibbs R."/>
        </authorList>
    </citation>
    <scope>NUCLEOTIDE SEQUENCE</scope>
    <source>
        <strain evidence="3">Sampled in the wild</strain>
    </source>
</reference>
<comment type="caution">
    <text evidence="3">The sequence shown here is derived from an EMBL/GenBank/DDBJ whole genome shotgun (WGS) entry which is preliminary data.</text>
</comment>
<name>A0A8K0KR00_LADFU</name>
<dbReference type="GO" id="GO:0008017">
    <property type="term" value="F:microtubule binding"/>
    <property type="evidence" value="ECO:0007669"/>
    <property type="project" value="InterPro"/>
</dbReference>
<gene>
    <name evidence="3" type="ORF">J437_LFUL010637</name>
</gene>
<dbReference type="EMBL" id="KZ309568">
    <property type="protein sequence ID" value="KAG8239247.1"/>
    <property type="molecule type" value="Genomic_DNA"/>
</dbReference>
<accession>A0A8K0KR00</accession>